<proteinExistence type="predicted"/>
<sequence>MEKLPLSIALGSANSIQILT</sequence>
<protein>
    <submittedName>
        <fullName evidence="1">Uncharacterized protein</fullName>
    </submittedName>
</protein>
<dbReference type="AlphaFoldDB" id="A0A0E9PAD4"/>
<organism evidence="1">
    <name type="scientific">Anguilla anguilla</name>
    <name type="common">European freshwater eel</name>
    <name type="synonym">Muraena anguilla</name>
    <dbReference type="NCBI Taxonomy" id="7936"/>
    <lineage>
        <taxon>Eukaryota</taxon>
        <taxon>Metazoa</taxon>
        <taxon>Chordata</taxon>
        <taxon>Craniata</taxon>
        <taxon>Vertebrata</taxon>
        <taxon>Euteleostomi</taxon>
        <taxon>Actinopterygii</taxon>
        <taxon>Neopterygii</taxon>
        <taxon>Teleostei</taxon>
        <taxon>Anguilliformes</taxon>
        <taxon>Anguillidae</taxon>
        <taxon>Anguilla</taxon>
    </lineage>
</organism>
<reference evidence="1" key="1">
    <citation type="submission" date="2014-11" db="EMBL/GenBank/DDBJ databases">
        <authorList>
            <person name="Amaro Gonzalez C."/>
        </authorList>
    </citation>
    <scope>NUCLEOTIDE SEQUENCE</scope>
</reference>
<dbReference type="EMBL" id="GBXM01100688">
    <property type="protein sequence ID" value="JAH07889.1"/>
    <property type="molecule type" value="Transcribed_RNA"/>
</dbReference>
<accession>A0A0E9PAD4</accession>
<evidence type="ECO:0000313" key="1">
    <source>
        <dbReference type="EMBL" id="JAH01636.1"/>
    </source>
</evidence>
<dbReference type="EMBL" id="GBXM01106941">
    <property type="protein sequence ID" value="JAH01636.1"/>
    <property type="molecule type" value="Transcribed_RNA"/>
</dbReference>
<reference evidence="1" key="2">
    <citation type="journal article" date="2015" name="Fish Shellfish Immunol.">
        <title>Early steps in the European eel (Anguilla anguilla)-Vibrio vulnificus interaction in the gills: Role of the RtxA13 toxin.</title>
        <authorList>
            <person name="Callol A."/>
            <person name="Pajuelo D."/>
            <person name="Ebbesson L."/>
            <person name="Teles M."/>
            <person name="MacKenzie S."/>
            <person name="Amaro C."/>
        </authorList>
    </citation>
    <scope>NUCLEOTIDE SEQUENCE</scope>
</reference>
<name>A0A0E9PAD4_ANGAN</name>